<dbReference type="Proteomes" id="UP001341840">
    <property type="component" value="Unassembled WGS sequence"/>
</dbReference>
<organism evidence="3 4">
    <name type="scientific">Stylosanthes scabra</name>
    <dbReference type="NCBI Taxonomy" id="79078"/>
    <lineage>
        <taxon>Eukaryota</taxon>
        <taxon>Viridiplantae</taxon>
        <taxon>Streptophyta</taxon>
        <taxon>Embryophyta</taxon>
        <taxon>Tracheophyta</taxon>
        <taxon>Spermatophyta</taxon>
        <taxon>Magnoliopsida</taxon>
        <taxon>eudicotyledons</taxon>
        <taxon>Gunneridae</taxon>
        <taxon>Pentapetalae</taxon>
        <taxon>rosids</taxon>
        <taxon>fabids</taxon>
        <taxon>Fabales</taxon>
        <taxon>Fabaceae</taxon>
        <taxon>Papilionoideae</taxon>
        <taxon>50 kb inversion clade</taxon>
        <taxon>dalbergioids sensu lato</taxon>
        <taxon>Dalbergieae</taxon>
        <taxon>Pterocarpus clade</taxon>
        <taxon>Stylosanthes</taxon>
    </lineage>
</organism>
<dbReference type="Pfam" id="PF05004">
    <property type="entry name" value="IFRD"/>
    <property type="match status" value="1"/>
</dbReference>
<protein>
    <recommendedName>
        <fullName evidence="2">Interferon-related developmental regulator N-terminal domain-containing protein</fullName>
    </recommendedName>
</protein>
<keyword evidence="4" id="KW-1185">Reference proteome</keyword>
<dbReference type="EMBL" id="JASCZI010271862">
    <property type="protein sequence ID" value="MED6215742.1"/>
    <property type="molecule type" value="Genomic_DNA"/>
</dbReference>
<evidence type="ECO:0000313" key="3">
    <source>
        <dbReference type="EMBL" id="MED6215742.1"/>
    </source>
</evidence>
<accession>A0ABU6YZF0</accession>
<sequence>MGKENKDKRRYDEVNDDEDHVLLRPVPTRFRAAMTPFSGYMQKLEHKKASVREDGLSACIKIFNEGKQYRNNLEIHFLTYLLQVLNCLEKGLTREKQLASQALGLMAITLSENENAEEIYMNTISLVTELLLVPNEQRLEPCGFIALVESLAIVTSFCASNSKQIQEAMQLIWEFICPKSKLRAPSRNQVVADTTLSTLIYAWLFLLTKLESWGITYHHWQGAISWFLTLLKEDATCVAAGEALALIFDCDSIDKFIDNKTEEFSFESYNGLRKYIKDIILKQLENTSMEAKTALPLKQMFNNAARADWDVLMYFKEDKCPKYYDRFDGQKLILSSWSSIIQLKFLKNFLGEEEFSNHMLQNEVIQHLFKFVPYYEEEDTPCLYEPTLNKIESRVYIHAAQGKDPELLTKSETKKEREQIKSIIDRSKTKLLNKRRTFAKERKGNAYLDEVEQ</sequence>
<proteinExistence type="inferred from homology"/>
<gene>
    <name evidence="3" type="ORF">PIB30_000747</name>
</gene>
<dbReference type="PANTHER" id="PTHR12354">
    <property type="entry name" value="INTERFERON-RELATED DEVELOPMENTAL REGULATOR"/>
    <property type="match status" value="1"/>
</dbReference>
<comment type="caution">
    <text evidence="3">The sequence shown here is derived from an EMBL/GenBank/DDBJ whole genome shotgun (WGS) entry which is preliminary data.</text>
</comment>
<evidence type="ECO:0000256" key="1">
    <source>
        <dbReference type="ARBA" id="ARBA00008828"/>
    </source>
</evidence>
<feature type="domain" description="Interferon-related developmental regulator N-terminal" evidence="2">
    <location>
        <begin position="37"/>
        <end position="286"/>
    </location>
</feature>
<dbReference type="InterPro" id="IPR007701">
    <property type="entry name" value="Interferon-rel_develop_reg_N"/>
</dbReference>
<dbReference type="InterPro" id="IPR039777">
    <property type="entry name" value="IFRD"/>
</dbReference>
<evidence type="ECO:0000313" key="4">
    <source>
        <dbReference type="Proteomes" id="UP001341840"/>
    </source>
</evidence>
<dbReference type="PANTHER" id="PTHR12354:SF13">
    <property type="entry name" value="DEVELOPMENTAL REGULATOR FAMILY PROTEIN _ IFRD FAMILY PROTEIN, PUTATIVE-RELATED"/>
    <property type="match status" value="1"/>
</dbReference>
<reference evidence="3 4" key="1">
    <citation type="journal article" date="2023" name="Plants (Basel)">
        <title>Bridging the Gap: Combining Genomics and Transcriptomics Approaches to Understand Stylosanthes scabra, an Orphan Legume from the Brazilian Caatinga.</title>
        <authorList>
            <person name="Ferreira-Neto J.R.C."/>
            <person name="da Silva M.D."/>
            <person name="Binneck E."/>
            <person name="de Melo N.F."/>
            <person name="da Silva R.H."/>
            <person name="de Melo A.L.T.M."/>
            <person name="Pandolfi V."/>
            <person name="Bustamante F.O."/>
            <person name="Brasileiro-Vidal A.C."/>
            <person name="Benko-Iseppon A.M."/>
        </authorList>
    </citation>
    <scope>NUCLEOTIDE SEQUENCE [LARGE SCALE GENOMIC DNA]</scope>
    <source>
        <tissue evidence="3">Leaves</tissue>
    </source>
</reference>
<name>A0ABU6YZF0_9FABA</name>
<dbReference type="InterPro" id="IPR016024">
    <property type="entry name" value="ARM-type_fold"/>
</dbReference>
<evidence type="ECO:0000259" key="2">
    <source>
        <dbReference type="Pfam" id="PF05004"/>
    </source>
</evidence>
<dbReference type="SUPFAM" id="SSF48371">
    <property type="entry name" value="ARM repeat"/>
    <property type="match status" value="1"/>
</dbReference>
<comment type="similarity">
    <text evidence="1">Belongs to the IFRD family.</text>
</comment>